<feature type="binding site" evidence="10">
    <location>
        <position position="129"/>
    </location>
    <ligand>
        <name>Na(+)</name>
        <dbReference type="ChEBI" id="CHEBI:29101"/>
        <note>structural</note>
    </ligand>
</feature>
<evidence type="ECO:0000256" key="5">
    <source>
        <dbReference type="ARBA" id="ARBA00023136"/>
    </source>
</evidence>
<keyword evidence="10" id="KW-0479">Metal-binding</keyword>
<dbReference type="InterPro" id="IPR036259">
    <property type="entry name" value="MFS_trans_sf"/>
</dbReference>
<comment type="activity regulation">
    <text evidence="10">Na(+) is not transported, but it plays an essential structural role and its presence is essential for fluoride channel function.</text>
</comment>
<dbReference type="InterPro" id="IPR003691">
    <property type="entry name" value="FluC"/>
</dbReference>
<feature type="transmembrane region" description="Helical" evidence="10">
    <location>
        <begin position="147"/>
        <end position="170"/>
    </location>
</feature>
<keyword evidence="6 10" id="KW-0407">Ion channel</keyword>
<dbReference type="GO" id="GO:0046872">
    <property type="term" value="F:metal ion binding"/>
    <property type="evidence" value="ECO:0007669"/>
    <property type="project" value="UniProtKB-KW"/>
</dbReference>
<dbReference type="Pfam" id="PF02537">
    <property type="entry name" value="CRCB"/>
    <property type="match status" value="1"/>
</dbReference>
<feature type="transmembrane region" description="Helical" evidence="10">
    <location>
        <begin position="52"/>
        <end position="70"/>
    </location>
</feature>
<comment type="similarity">
    <text evidence="7 10">Belongs to the fluoride channel Fluc/FEX (TC 1.A.43) family.</text>
</comment>
<evidence type="ECO:0000256" key="11">
    <source>
        <dbReference type="SAM" id="MobiDB-lite"/>
    </source>
</evidence>
<gene>
    <name evidence="10" type="primary">fluC</name>
    <name evidence="10" type="synonym">crcB</name>
    <name evidence="12" type="ORF">HKD39_08300</name>
</gene>
<feature type="transmembrane region" description="Helical" evidence="10">
    <location>
        <begin position="115"/>
        <end position="135"/>
    </location>
</feature>
<feature type="region of interest" description="Disordered" evidence="11">
    <location>
        <begin position="1"/>
        <end position="45"/>
    </location>
</feature>
<proteinExistence type="inferred from homology"/>
<evidence type="ECO:0000256" key="4">
    <source>
        <dbReference type="ARBA" id="ARBA00022989"/>
    </source>
</evidence>
<evidence type="ECO:0000256" key="9">
    <source>
        <dbReference type="ARBA" id="ARBA00049940"/>
    </source>
</evidence>
<dbReference type="HAMAP" id="MF_00454">
    <property type="entry name" value="FluC"/>
    <property type="match status" value="1"/>
</dbReference>
<keyword evidence="4 10" id="KW-1133">Transmembrane helix</keyword>
<accession>A0A849A9E9</accession>
<dbReference type="EMBL" id="JABEND010000003">
    <property type="protein sequence ID" value="NNG35711.1"/>
    <property type="molecule type" value="Genomic_DNA"/>
</dbReference>
<comment type="subcellular location">
    <subcellularLocation>
        <location evidence="1 10">Cell membrane</location>
        <topology evidence="1 10">Multi-pass membrane protein</topology>
    </subcellularLocation>
</comment>
<dbReference type="GO" id="GO:0140114">
    <property type="term" value="P:cellular detoxification of fluoride"/>
    <property type="evidence" value="ECO:0007669"/>
    <property type="project" value="UniProtKB-UniRule"/>
</dbReference>
<dbReference type="RefSeq" id="WP_171199355.1">
    <property type="nucleotide sequence ID" value="NZ_JABEND010000003.1"/>
</dbReference>
<keyword evidence="10" id="KW-0813">Transport</keyword>
<dbReference type="SUPFAM" id="SSF103473">
    <property type="entry name" value="MFS general substrate transporter"/>
    <property type="match status" value="1"/>
</dbReference>
<keyword evidence="10" id="KW-0406">Ion transport</keyword>
<evidence type="ECO:0000256" key="7">
    <source>
        <dbReference type="ARBA" id="ARBA00035120"/>
    </source>
</evidence>
<keyword evidence="5 10" id="KW-0472">Membrane</keyword>
<keyword evidence="2 10" id="KW-1003">Cell membrane</keyword>
<organism evidence="12 13">
    <name type="scientific">Nakamurella aerolata</name>
    <dbReference type="NCBI Taxonomy" id="1656892"/>
    <lineage>
        <taxon>Bacteria</taxon>
        <taxon>Bacillati</taxon>
        <taxon>Actinomycetota</taxon>
        <taxon>Actinomycetes</taxon>
        <taxon>Nakamurellales</taxon>
        <taxon>Nakamurellaceae</taxon>
        <taxon>Nakamurella</taxon>
    </lineage>
</organism>
<evidence type="ECO:0000256" key="3">
    <source>
        <dbReference type="ARBA" id="ARBA00022692"/>
    </source>
</evidence>
<evidence type="ECO:0000256" key="2">
    <source>
        <dbReference type="ARBA" id="ARBA00022475"/>
    </source>
</evidence>
<evidence type="ECO:0000256" key="10">
    <source>
        <dbReference type="HAMAP-Rule" id="MF_00454"/>
    </source>
</evidence>
<evidence type="ECO:0000256" key="6">
    <source>
        <dbReference type="ARBA" id="ARBA00023303"/>
    </source>
</evidence>
<evidence type="ECO:0000313" key="12">
    <source>
        <dbReference type="EMBL" id="NNG35711.1"/>
    </source>
</evidence>
<dbReference type="GO" id="GO:0062054">
    <property type="term" value="F:fluoride channel activity"/>
    <property type="evidence" value="ECO:0007669"/>
    <property type="project" value="UniProtKB-UniRule"/>
</dbReference>
<comment type="function">
    <text evidence="9 10">Fluoride-specific ion channel. Important for reducing fluoride concentration in the cell, thus reducing its toxicity.</text>
</comment>
<keyword evidence="10" id="KW-0915">Sodium</keyword>
<keyword evidence="13" id="KW-1185">Reference proteome</keyword>
<protein>
    <recommendedName>
        <fullName evidence="10">Fluoride-specific ion channel FluC</fullName>
    </recommendedName>
</protein>
<reference evidence="12 13" key="1">
    <citation type="submission" date="2020-05" db="EMBL/GenBank/DDBJ databases">
        <title>Nakamurella sp. DB0629 isolated from air conditioner.</title>
        <authorList>
            <person name="Kim D.H."/>
            <person name="Kim D.-U."/>
        </authorList>
    </citation>
    <scope>NUCLEOTIDE SEQUENCE [LARGE SCALE GENOMIC DNA]</scope>
    <source>
        <strain evidence="12 13">DB0629</strain>
    </source>
</reference>
<evidence type="ECO:0000313" key="13">
    <source>
        <dbReference type="Proteomes" id="UP000562984"/>
    </source>
</evidence>
<feature type="binding site" evidence="10">
    <location>
        <position position="126"/>
    </location>
    <ligand>
        <name>Na(+)</name>
        <dbReference type="ChEBI" id="CHEBI:29101"/>
        <note>structural</note>
    </ligand>
</feature>
<name>A0A849A9E9_9ACTN</name>
<comment type="catalytic activity">
    <reaction evidence="8">
        <text>fluoride(in) = fluoride(out)</text>
        <dbReference type="Rhea" id="RHEA:76159"/>
        <dbReference type="ChEBI" id="CHEBI:17051"/>
    </reaction>
    <physiologicalReaction direction="left-to-right" evidence="8">
        <dbReference type="Rhea" id="RHEA:76160"/>
    </physiologicalReaction>
</comment>
<evidence type="ECO:0000256" key="8">
    <source>
        <dbReference type="ARBA" id="ARBA00035585"/>
    </source>
</evidence>
<feature type="transmembrane region" description="Helical" evidence="10">
    <location>
        <begin position="82"/>
        <end position="103"/>
    </location>
</feature>
<dbReference type="Proteomes" id="UP000562984">
    <property type="component" value="Unassembled WGS sequence"/>
</dbReference>
<dbReference type="AlphaFoldDB" id="A0A849A9E9"/>
<dbReference type="GO" id="GO:0005886">
    <property type="term" value="C:plasma membrane"/>
    <property type="evidence" value="ECO:0007669"/>
    <property type="project" value="UniProtKB-SubCell"/>
</dbReference>
<keyword evidence="3 10" id="KW-0812">Transmembrane</keyword>
<sequence>MSTAQPALPPDPDARHTPTPQTGSLHPDGRRPHLTRGRPGGADAPPHQRLRLLLLVAMGGTIGTAAREWLSMVFPFSRNDFGWTTFGINLCGALLLGLLLELLGRRGADTGGRRTARLFAGTGVLGGFTTYSALATDSAYLISHRPVVGLGYAIGTVAGGLLAAALGIWAGRLRLPRRRQSQRRSESA</sequence>
<evidence type="ECO:0000256" key="1">
    <source>
        <dbReference type="ARBA" id="ARBA00004651"/>
    </source>
</evidence>
<comment type="caution">
    <text evidence="12">The sequence shown here is derived from an EMBL/GenBank/DDBJ whole genome shotgun (WGS) entry which is preliminary data.</text>
</comment>